<sequence>MEATENVIKKYVISRTDDIINLPKRPIAEALAEKEITFFAVMDLVAGYLNGENSEAELEKMLSMPILDDGAVEVMKEVGIFKGGNQDVKF</sequence>
<dbReference type="RefSeq" id="WP_111853394.1">
    <property type="nucleotide sequence ID" value="NZ_CP127382.2"/>
</dbReference>
<evidence type="ECO:0000313" key="2">
    <source>
        <dbReference type="Proteomes" id="UP000326476"/>
    </source>
</evidence>
<gene>
    <name evidence="1" type="ORF">F6I34_09580</name>
</gene>
<protein>
    <submittedName>
        <fullName evidence="1">Uncharacterized protein</fullName>
    </submittedName>
</protein>
<comment type="caution">
    <text evidence="1">The sequence shown here is derived from an EMBL/GenBank/DDBJ whole genome shotgun (WGS) entry which is preliminary data.</text>
</comment>
<keyword evidence="2" id="KW-1185">Reference proteome</keyword>
<accession>A0A329PFE4</accession>
<organism evidence="1 2">
    <name type="scientific">Aerococcus tenax</name>
    <dbReference type="NCBI Taxonomy" id="3078812"/>
    <lineage>
        <taxon>Bacteria</taxon>
        <taxon>Bacillati</taxon>
        <taxon>Bacillota</taxon>
        <taxon>Bacilli</taxon>
        <taxon>Lactobacillales</taxon>
        <taxon>Aerococcaceae</taxon>
        <taxon>Aerococcus</taxon>
    </lineage>
</organism>
<dbReference type="EMBL" id="VYVN01000049">
    <property type="protein sequence ID" value="KAA9237405.1"/>
    <property type="molecule type" value="Genomic_DNA"/>
</dbReference>
<reference evidence="2" key="1">
    <citation type="submission" date="2019-09" db="EMBL/GenBank/DDBJ databases">
        <title>Draft genome sequence assemblies of isolates from the urinary tract.</title>
        <authorList>
            <person name="Mores C.R."/>
            <person name="Putonti C."/>
            <person name="Wolfe A.J."/>
        </authorList>
    </citation>
    <scope>NUCLEOTIDE SEQUENCE [LARGE SCALE GENOMIC DNA]</scope>
    <source>
        <strain evidence="2">UMB8614</strain>
    </source>
</reference>
<dbReference type="Proteomes" id="UP000326476">
    <property type="component" value="Unassembled WGS sequence"/>
</dbReference>
<name>A0A329PFE4_9LACT</name>
<dbReference type="AlphaFoldDB" id="A0A329PFE4"/>
<evidence type="ECO:0000313" key="1">
    <source>
        <dbReference type="EMBL" id="KAA9237405.1"/>
    </source>
</evidence>
<proteinExistence type="predicted"/>